<dbReference type="Gene3D" id="2.60.40.420">
    <property type="entry name" value="Cupredoxins - blue copper proteins"/>
    <property type="match status" value="1"/>
</dbReference>
<dbReference type="InterPro" id="IPR052953">
    <property type="entry name" value="Ser-rich/MCO-related"/>
</dbReference>
<gene>
    <name evidence="1" type="ORF">GP486_006877</name>
</gene>
<proteinExistence type="predicted"/>
<dbReference type="EMBL" id="JAGHQM010001704">
    <property type="protein sequence ID" value="KAH0552926.1"/>
    <property type="molecule type" value="Genomic_DNA"/>
</dbReference>
<dbReference type="Proteomes" id="UP000750711">
    <property type="component" value="Unassembled WGS sequence"/>
</dbReference>
<evidence type="ECO:0000313" key="1">
    <source>
        <dbReference type="EMBL" id="KAH0552926.1"/>
    </source>
</evidence>
<evidence type="ECO:0008006" key="3">
    <source>
        <dbReference type="Google" id="ProtNLM"/>
    </source>
</evidence>
<dbReference type="AlphaFoldDB" id="A0A9P8L594"/>
<protein>
    <recommendedName>
        <fullName evidence="3">Cupredoxin</fullName>
    </recommendedName>
</protein>
<reference evidence="1" key="1">
    <citation type="submission" date="2021-03" db="EMBL/GenBank/DDBJ databases">
        <title>Comparative genomics and phylogenomic investigation of the class Geoglossomycetes provide insights into ecological specialization and systematics.</title>
        <authorList>
            <person name="Melie T."/>
            <person name="Pirro S."/>
            <person name="Miller A.N."/>
            <person name="Quandt A."/>
        </authorList>
    </citation>
    <scope>NUCLEOTIDE SEQUENCE</scope>
    <source>
        <strain evidence="1">CAQ_001_2017</strain>
    </source>
</reference>
<dbReference type="InterPro" id="IPR008972">
    <property type="entry name" value="Cupredoxin"/>
</dbReference>
<feature type="non-terminal residue" evidence="1">
    <location>
        <position position="207"/>
    </location>
</feature>
<evidence type="ECO:0000313" key="2">
    <source>
        <dbReference type="Proteomes" id="UP000750711"/>
    </source>
</evidence>
<sequence>VTVGGDKLEYSPPTATPKVGDTVMFMFMKNNHTVTQSTFDKPCVKMANGFDSQFMPNINNSQVPPPMATFSVTTEDPLWFYCRQKNGVNHCGSGMVFALNPSKDKTFDAFKTKAMQQNGTSTTTAAASAGTSSAVTLVANPPGSPTQAGSSVVTGSGQSGNGASCSCQCLCAVALFPPGAGLGSYGGFGGSHRSQHNRRDDLANSVL</sequence>
<dbReference type="SUPFAM" id="SSF49503">
    <property type="entry name" value="Cupredoxins"/>
    <property type="match status" value="1"/>
</dbReference>
<dbReference type="CDD" id="cd00920">
    <property type="entry name" value="Cupredoxin"/>
    <property type="match status" value="1"/>
</dbReference>
<organism evidence="1 2">
    <name type="scientific">Trichoglossum hirsutum</name>
    <dbReference type="NCBI Taxonomy" id="265104"/>
    <lineage>
        <taxon>Eukaryota</taxon>
        <taxon>Fungi</taxon>
        <taxon>Dikarya</taxon>
        <taxon>Ascomycota</taxon>
        <taxon>Pezizomycotina</taxon>
        <taxon>Geoglossomycetes</taxon>
        <taxon>Geoglossales</taxon>
        <taxon>Geoglossaceae</taxon>
        <taxon>Trichoglossum</taxon>
    </lineage>
</organism>
<accession>A0A9P8L594</accession>
<name>A0A9P8L594_9PEZI</name>
<keyword evidence="2" id="KW-1185">Reference proteome</keyword>
<comment type="caution">
    <text evidence="1">The sequence shown here is derived from an EMBL/GenBank/DDBJ whole genome shotgun (WGS) entry which is preliminary data.</text>
</comment>
<dbReference type="PANTHER" id="PTHR34883:SF4">
    <property type="entry name" value="CUPREDOXIN"/>
    <property type="match status" value="1"/>
</dbReference>
<dbReference type="PANTHER" id="PTHR34883">
    <property type="entry name" value="SERINE-RICH PROTEIN, PUTATIVE-RELATED-RELATED"/>
    <property type="match status" value="1"/>
</dbReference>